<accession>A0AAV2Q6T9</accession>
<keyword evidence="4" id="KW-1185">Reference proteome</keyword>
<keyword evidence="1" id="KW-1133">Transmembrane helix</keyword>
<evidence type="ECO:0000313" key="3">
    <source>
        <dbReference type="EMBL" id="CAL4073788.1"/>
    </source>
</evidence>
<feature type="non-terminal residue" evidence="3">
    <location>
        <position position="406"/>
    </location>
</feature>
<feature type="transmembrane region" description="Helical" evidence="1">
    <location>
        <begin position="314"/>
        <end position="338"/>
    </location>
</feature>
<feature type="signal peptide" evidence="2">
    <location>
        <begin position="1"/>
        <end position="25"/>
    </location>
</feature>
<keyword evidence="1" id="KW-0472">Membrane</keyword>
<dbReference type="AlphaFoldDB" id="A0AAV2Q6T9"/>
<protein>
    <submittedName>
        <fullName evidence="3">Uncharacterized protein</fullName>
    </submittedName>
</protein>
<name>A0AAV2Q6T9_MEGNR</name>
<feature type="chain" id="PRO_5043550806" evidence="2">
    <location>
        <begin position="26"/>
        <end position="406"/>
    </location>
</feature>
<evidence type="ECO:0000313" key="4">
    <source>
        <dbReference type="Proteomes" id="UP001497623"/>
    </source>
</evidence>
<gene>
    <name evidence="3" type="ORF">MNOR_LOCUS9275</name>
</gene>
<evidence type="ECO:0000256" key="2">
    <source>
        <dbReference type="SAM" id="SignalP"/>
    </source>
</evidence>
<dbReference type="Proteomes" id="UP001497623">
    <property type="component" value="Unassembled WGS sequence"/>
</dbReference>
<comment type="caution">
    <text evidence="3">The sequence shown here is derived from an EMBL/GenBank/DDBJ whole genome shotgun (WGS) entry which is preliminary data.</text>
</comment>
<keyword evidence="1" id="KW-0812">Transmembrane</keyword>
<keyword evidence="2" id="KW-0732">Signal</keyword>
<sequence>MKPNICKWLLSILLLQLNTLYDASSTRMDTGCGVKDSLELNVQEDTSLNITFFITTDDPITLQVSFVGLQKYLFNDLLILEHESGEIQSKRNGEATTYNINLKKNIPLGWNNMIITIQNNNLALGNFYTHDVSKNDINDISFAAKYFTDCAKSTPMWEITESYFVSIPLIGLSKFRIRLYSDEPFHPDLILNDMSIPLSYDDEELVYRKSIEPLPSGDYWIAFENVHNMISIFTQSANKTYILIMKANIKEALMNLKVRTHEGDFFIFLNPFLESDGTNITTTATSPTISTYLTTSITMELPHSPITTIVKPDVLLVSILVGVGVALILVISVIYFLWQRRRKKKAMSVDGLNSLDAAETEKMLDGKSHINIPVPQKDSELLDADLTRSSQLHLSNKEDNKNHDNV</sequence>
<organism evidence="3 4">
    <name type="scientific">Meganyctiphanes norvegica</name>
    <name type="common">Northern krill</name>
    <name type="synonym">Thysanopoda norvegica</name>
    <dbReference type="NCBI Taxonomy" id="48144"/>
    <lineage>
        <taxon>Eukaryota</taxon>
        <taxon>Metazoa</taxon>
        <taxon>Ecdysozoa</taxon>
        <taxon>Arthropoda</taxon>
        <taxon>Crustacea</taxon>
        <taxon>Multicrustacea</taxon>
        <taxon>Malacostraca</taxon>
        <taxon>Eumalacostraca</taxon>
        <taxon>Eucarida</taxon>
        <taxon>Euphausiacea</taxon>
        <taxon>Euphausiidae</taxon>
        <taxon>Meganyctiphanes</taxon>
    </lineage>
</organism>
<dbReference type="EMBL" id="CAXKWB010004462">
    <property type="protein sequence ID" value="CAL4073788.1"/>
    <property type="molecule type" value="Genomic_DNA"/>
</dbReference>
<reference evidence="3 4" key="1">
    <citation type="submission" date="2024-05" db="EMBL/GenBank/DDBJ databases">
        <authorList>
            <person name="Wallberg A."/>
        </authorList>
    </citation>
    <scope>NUCLEOTIDE SEQUENCE [LARGE SCALE GENOMIC DNA]</scope>
</reference>
<proteinExistence type="predicted"/>
<evidence type="ECO:0000256" key="1">
    <source>
        <dbReference type="SAM" id="Phobius"/>
    </source>
</evidence>